<dbReference type="Proteomes" id="UP001054945">
    <property type="component" value="Unassembled WGS sequence"/>
</dbReference>
<protein>
    <submittedName>
        <fullName evidence="1">Uncharacterized protein</fullName>
    </submittedName>
</protein>
<name>A0AAV4X3S3_CAEEX</name>
<proteinExistence type="predicted"/>
<dbReference type="EMBL" id="BPLR01017263">
    <property type="protein sequence ID" value="GIY89802.1"/>
    <property type="molecule type" value="Genomic_DNA"/>
</dbReference>
<accession>A0AAV4X3S3</accession>
<sequence length="106" mass="11871">MESFASTYEKLFFYSTPKPFLAVPQGFLPPKTPGFVHPTTPHPSGKINHWSAIRGKGLINLEKFIITESCIFMLGIMATGYASDDREVLQEKFVGWATVNRAIYAD</sequence>
<evidence type="ECO:0000313" key="1">
    <source>
        <dbReference type="EMBL" id="GIY89802.1"/>
    </source>
</evidence>
<organism evidence="1 2">
    <name type="scientific">Caerostris extrusa</name>
    <name type="common">Bark spider</name>
    <name type="synonym">Caerostris bankana</name>
    <dbReference type="NCBI Taxonomy" id="172846"/>
    <lineage>
        <taxon>Eukaryota</taxon>
        <taxon>Metazoa</taxon>
        <taxon>Ecdysozoa</taxon>
        <taxon>Arthropoda</taxon>
        <taxon>Chelicerata</taxon>
        <taxon>Arachnida</taxon>
        <taxon>Araneae</taxon>
        <taxon>Araneomorphae</taxon>
        <taxon>Entelegynae</taxon>
        <taxon>Araneoidea</taxon>
        <taxon>Araneidae</taxon>
        <taxon>Caerostris</taxon>
    </lineage>
</organism>
<keyword evidence="2" id="KW-1185">Reference proteome</keyword>
<comment type="caution">
    <text evidence="1">The sequence shown here is derived from an EMBL/GenBank/DDBJ whole genome shotgun (WGS) entry which is preliminary data.</text>
</comment>
<evidence type="ECO:0000313" key="2">
    <source>
        <dbReference type="Proteomes" id="UP001054945"/>
    </source>
</evidence>
<dbReference type="AlphaFoldDB" id="A0AAV4X3S3"/>
<reference evidence="1 2" key="1">
    <citation type="submission" date="2021-06" db="EMBL/GenBank/DDBJ databases">
        <title>Caerostris extrusa draft genome.</title>
        <authorList>
            <person name="Kono N."/>
            <person name="Arakawa K."/>
        </authorList>
    </citation>
    <scope>NUCLEOTIDE SEQUENCE [LARGE SCALE GENOMIC DNA]</scope>
</reference>
<gene>
    <name evidence="1" type="ORF">CEXT_429611</name>
</gene>